<feature type="compositionally biased region" description="Basic and acidic residues" evidence="1">
    <location>
        <begin position="1"/>
        <end position="10"/>
    </location>
</feature>
<comment type="caution">
    <text evidence="3">The sequence shown here is derived from an EMBL/GenBank/DDBJ whole genome shotgun (WGS) entry which is preliminary data.</text>
</comment>
<dbReference type="PROSITE" id="PS50234">
    <property type="entry name" value="VWFA"/>
    <property type="match status" value="1"/>
</dbReference>
<accession>A0A9P9I741</accession>
<dbReference type="Proteomes" id="UP000738349">
    <property type="component" value="Unassembled WGS sequence"/>
</dbReference>
<gene>
    <name evidence="3" type="ORF">EDB81DRAFT_895468</name>
</gene>
<feature type="compositionally biased region" description="Polar residues" evidence="1">
    <location>
        <begin position="42"/>
        <end position="56"/>
    </location>
</feature>
<feature type="region of interest" description="Disordered" evidence="1">
    <location>
        <begin position="1"/>
        <end position="23"/>
    </location>
</feature>
<dbReference type="SUPFAM" id="SSF53300">
    <property type="entry name" value="vWA-like"/>
    <property type="match status" value="1"/>
</dbReference>
<sequence length="311" mass="33794">MFERIKEKFTLKNSSSSEAKERLSRRDVTAVNGAGVAWNTNPFLESSSATKPSNETPETDLKTPGPLLDLQTINLRAQVDPPAYTASAGPSAITSAEDEYAFLSTFDTVFIIDDSGSMAGQSWCEVCDALLAITPICTSHDLDGIDVYFLNHKSGAPGPATQAPNGYNNIRSPADVRRLFESVRPSGATPTGNRLQSILNPYITNISRHPDRIGSTKPVNIIVITDGVPTDDPESIIVHHARRLDQLNAPPHQELDDDLADLDIRDMVDTVTWTSNSKSLSADGILKVVLGAVVRRIDRKAIGRSDSRSRK</sequence>
<evidence type="ECO:0000313" key="4">
    <source>
        <dbReference type="Proteomes" id="UP000738349"/>
    </source>
</evidence>
<dbReference type="InterPro" id="IPR002035">
    <property type="entry name" value="VWF_A"/>
</dbReference>
<dbReference type="PANTHER" id="PTHR34706">
    <property type="entry name" value="SLR1338 PROTEIN"/>
    <property type="match status" value="1"/>
</dbReference>
<evidence type="ECO:0000259" key="2">
    <source>
        <dbReference type="PROSITE" id="PS50234"/>
    </source>
</evidence>
<dbReference type="OrthoDB" id="2142040at2759"/>
<feature type="domain" description="VWFA" evidence="2">
    <location>
        <begin position="107"/>
        <end position="236"/>
    </location>
</feature>
<feature type="region of interest" description="Disordered" evidence="1">
    <location>
        <begin position="42"/>
        <end position="65"/>
    </location>
</feature>
<dbReference type="EMBL" id="JAGMUV010000057">
    <property type="protein sequence ID" value="KAH7108919.1"/>
    <property type="molecule type" value="Genomic_DNA"/>
</dbReference>
<protein>
    <recommendedName>
        <fullName evidence="2">VWFA domain-containing protein</fullName>
    </recommendedName>
</protein>
<dbReference type="InterPro" id="IPR036465">
    <property type="entry name" value="vWFA_dom_sf"/>
</dbReference>
<dbReference type="AlphaFoldDB" id="A0A9P9I741"/>
<proteinExistence type="predicted"/>
<dbReference type="Gene3D" id="3.40.50.410">
    <property type="entry name" value="von Willebrand factor, type A domain"/>
    <property type="match status" value="1"/>
</dbReference>
<name>A0A9P9I741_9HYPO</name>
<evidence type="ECO:0000313" key="3">
    <source>
        <dbReference type="EMBL" id="KAH7108919.1"/>
    </source>
</evidence>
<keyword evidence="4" id="KW-1185">Reference proteome</keyword>
<reference evidence="3" key="1">
    <citation type="journal article" date="2021" name="Nat. Commun.">
        <title>Genetic determinants of endophytism in the Arabidopsis root mycobiome.</title>
        <authorList>
            <person name="Mesny F."/>
            <person name="Miyauchi S."/>
            <person name="Thiergart T."/>
            <person name="Pickel B."/>
            <person name="Atanasova L."/>
            <person name="Karlsson M."/>
            <person name="Huettel B."/>
            <person name="Barry K.W."/>
            <person name="Haridas S."/>
            <person name="Chen C."/>
            <person name="Bauer D."/>
            <person name="Andreopoulos W."/>
            <person name="Pangilinan J."/>
            <person name="LaButti K."/>
            <person name="Riley R."/>
            <person name="Lipzen A."/>
            <person name="Clum A."/>
            <person name="Drula E."/>
            <person name="Henrissat B."/>
            <person name="Kohler A."/>
            <person name="Grigoriev I.V."/>
            <person name="Martin F.M."/>
            <person name="Hacquard S."/>
        </authorList>
    </citation>
    <scope>NUCLEOTIDE SEQUENCE</scope>
    <source>
        <strain evidence="3">MPI-CAGE-AT-0147</strain>
    </source>
</reference>
<dbReference type="PANTHER" id="PTHR34706:SF1">
    <property type="entry name" value="VWFA DOMAIN-CONTAINING PROTEIN"/>
    <property type="match status" value="1"/>
</dbReference>
<organism evidence="3 4">
    <name type="scientific">Dactylonectria macrodidyma</name>
    <dbReference type="NCBI Taxonomy" id="307937"/>
    <lineage>
        <taxon>Eukaryota</taxon>
        <taxon>Fungi</taxon>
        <taxon>Dikarya</taxon>
        <taxon>Ascomycota</taxon>
        <taxon>Pezizomycotina</taxon>
        <taxon>Sordariomycetes</taxon>
        <taxon>Hypocreomycetidae</taxon>
        <taxon>Hypocreales</taxon>
        <taxon>Nectriaceae</taxon>
        <taxon>Dactylonectria</taxon>
    </lineage>
</organism>
<evidence type="ECO:0000256" key="1">
    <source>
        <dbReference type="SAM" id="MobiDB-lite"/>
    </source>
</evidence>